<dbReference type="GO" id="GO:0019321">
    <property type="term" value="P:pentose metabolic process"/>
    <property type="evidence" value="ECO:0007669"/>
    <property type="project" value="TreeGrafter"/>
</dbReference>
<dbReference type="SUPFAM" id="SSF53067">
    <property type="entry name" value="Actin-like ATPase domain"/>
    <property type="match status" value="1"/>
</dbReference>
<protein>
    <recommendedName>
        <fullName evidence="5">Carbohydrate kinase FGGY N-terminal domain-containing protein</fullName>
    </recommendedName>
</protein>
<evidence type="ECO:0008006" key="5">
    <source>
        <dbReference type="Google" id="ProtNLM"/>
    </source>
</evidence>
<dbReference type="GO" id="GO:0019150">
    <property type="term" value="F:D-ribulokinase activity"/>
    <property type="evidence" value="ECO:0007669"/>
    <property type="project" value="TreeGrafter"/>
</dbReference>
<accession>A0A2I0JU72</accession>
<dbReference type="STRING" id="22663.A0A2I0JU72"/>
<organism evidence="3 4">
    <name type="scientific">Punica granatum</name>
    <name type="common">Pomegranate</name>
    <dbReference type="NCBI Taxonomy" id="22663"/>
    <lineage>
        <taxon>Eukaryota</taxon>
        <taxon>Viridiplantae</taxon>
        <taxon>Streptophyta</taxon>
        <taxon>Embryophyta</taxon>
        <taxon>Tracheophyta</taxon>
        <taxon>Spermatophyta</taxon>
        <taxon>Magnoliopsida</taxon>
        <taxon>eudicotyledons</taxon>
        <taxon>Gunneridae</taxon>
        <taxon>Pentapetalae</taxon>
        <taxon>rosids</taxon>
        <taxon>malvids</taxon>
        <taxon>Myrtales</taxon>
        <taxon>Lythraceae</taxon>
        <taxon>Punica</taxon>
    </lineage>
</organism>
<dbReference type="EMBL" id="PGOL01001229">
    <property type="protein sequence ID" value="PKI59854.1"/>
    <property type="molecule type" value="Genomic_DNA"/>
</dbReference>
<name>A0A2I0JU72_PUNGR</name>
<gene>
    <name evidence="3" type="ORF">CRG98_019736</name>
</gene>
<keyword evidence="1" id="KW-0808">Transferase</keyword>
<reference evidence="3 4" key="1">
    <citation type="submission" date="2017-11" db="EMBL/GenBank/DDBJ databases">
        <title>De-novo sequencing of pomegranate (Punica granatum L.) genome.</title>
        <authorList>
            <person name="Akparov Z."/>
            <person name="Amiraslanov A."/>
            <person name="Hajiyeva S."/>
            <person name="Abbasov M."/>
            <person name="Kaur K."/>
            <person name="Hamwieh A."/>
            <person name="Solovyev V."/>
            <person name="Salamov A."/>
            <person name="Braich B."/>
            <person name="Kosarev P."/>
            <person name="Mahmoud A."/>
            <person name="Hajiyev E."/>
            <person name="Babayeva S."/>
            <person name="Izzatullayeva V."/>
            <person name="Mammadov A."/>
            <person name="Mammadov A."/>
            <person name="Sharifova S."/>
            <person name="Ojaghi J."/>
            <person name="Eynullazada K."/>
            <person name="Bayramov B."/>
            <person name="Abdulazimova A."/>
            <person name="Shahmuradov I."/>
        </authorList>
    </citation>
    <scope>NUCLEOTIDE SEQUENCE [LARGE SCALE GENOMIC DNA]</scope>
    <source>
        <strain evidence="4">cv. AG2017</strain>
        <tissue evidence="3">Leaf</tissue>
    </source>
</reference>
<keyword evidence="4" id="KW-1185">Reference proteome</keyword>
<dbReference type="PANTHER" id="PTHR43435:SF4">
    <property type="entry name" value="FGGY CARBOHYDRATE KINASE DOMAIN-CONTAINING PROTEIN"/>
    <property type="match status" value="1"/>
</dbReference>
<comment type="caution">
    <text evidence="3">The sequence shown here is derived from an EMBL/GenBank/DDBJ whole genome shotgun (WGS) entry which is preliminary data.</text>
</comment>
<evidence type="ECO:0000256" key="2">
    <source>
        <dbReference type="ARBA" id="ARBA00022777"/>
    </source>
</evidence>
<feature type="non-terminal residue" evidence="3">
    <location>
        <position position="89"/>
    </location>
</feature>
<dbReference type="Proteomes" id="UP000233551">
    <property type="component" value="Unassembled WGS sequence"/>
</dbReference>
<evidence type="ECO:0000313" key="3">
    <source>
        <dbReference type="EMBL" id="PKI59854.1"/>
    </source>
</evidence>
<dbReference type="PANTHER" id="PTHR43435">
    <property type="entry name" value="RIBULOKINASE"/>
    <property type="match status" value="1"/>
</dbReference>
<evidence type="ECO:0000256" key="1">
    <source>
        <dbReference type="ARBA" id="ARBA00022679"/>
    </source>
</evidence>
<dbReference type="GO" id="GO:0005737">
    <property type="term" value="C:cytoplasm"/>
    <property type="evidence" value="ECO:0007669"/>
    <property type="project" value="TreeGrafter"/>
</dbReference>
<dbReference type="Gene3D" id="3.30.420.40">
    <property type="match status" value="1"/>
</dbReference>
<proteinExistence type="predicted"/>
<evidence type="ECO:0000313" key="4">
    <source>
        <dbReference type="Proteomes" id="UP000233551"/>
    </source>
</evidence>
<keyword evidence="2" id="KW-0418">Kinase</keyword>
<sequence length="89" mass="9395">MTGKGISWSDSQPLLRHQLISPTYSSGSPTSLVSIEMSAMATAAPHRSVFLGVDVGTGSARAGLFDENGKLLGSSSSPIQIWKERDCVE</sequence>
<dbReference type="InterPro" id="IPR043129">
    <property type="entry name" value="ATPase_NBD"/>
</dbReference>
<dbReference type="AlphaFoldDB" id="A0A2I0JU72"/>